<dbReference type="OrthoDB" id="1524066at2"/>
<dbReference type="EMBL" id="FMYP01000001">
    <property type="protein sequence ID" value="SDB81539.1"/>
    <property type="molecule type" value="Genomic_DNA"/>
</dbReference>
<dbReference type="AlphaFoldDB" id="A0A1G6GI13"/>
<dbReference type="RefSeq" id="WP_125869713.1">
    <property type="nucleotide sequence ID" value="NZ_FMYP01000001.1"/>
</dbReference>
<proteinExistence type="predicted"/>
<evidence type="ECO:0000313" key="1">
    <source>
        <dbReference type="EMBL" id="SDB81539.1"/>
    </source>
</evidence>
<dbReference type="Proteomes" id="UP000199452">
    <property type="component" value="Unassembled WGS sequence"/>
</dbReference>
<keyword evidence="2" id="KW-1185">Reference proteome</keyword>
<accession>A0A1G6GI13</accession>
<dbReference type="GO" id="GO:0009055">
    <property type="term" value="F:electron transfer activity"/>
    <property type="evidence" value="ECO:0007669"/>
    <property type="project" value="InterPro"/>
</dbReference>
<gene>
    <name evidence="1" type="ORF">SAMN05216323_100186</name>
</gene>
<reference evidence="1 2" key="1">
    <citation type="submission" date="2016-09" db="EMBL/GenBank/DDBJ databases">
        <authorList>
            <person name="Capua I."/>
            <person name="De Benedictis P."/>
            <person name="Joannis T."/>
            <person name="Lombin L.H."/>
            <person name="Cattoli G."/>
        </authorList>
    </citation>
    <scope>NUCLEOTIDE SEQUENCE [LARGE SCALE GENOMIC DNA]</scope>
    <source>
        <strain evidence="1 2">A7P-90m</strain>
    </source>
</reference>
<sequence length="125" mass="13346">MKINSLLLVLISVVFCSCYNDNMEELYPELSSGCDTTNVTYSLTVAPILNNYCLNCHSTSAANGSGGGIKLGSFTDVVTYEANGKLLGSIKHLGGYSPMPKGGGTLSDCKIRQLDKWIEKGAKND</sequence>
<protein>
    <recommendedName>
        <fullName evidence="3">Cytochrome c domain-containing protein</fullName>
    </recommendedName>
</protein>
<dbReference type="STRING" id="1640674.SAMN05216323_100186"/>
<dbReference type="PROSITE" id="PS51257">
    <property type="entry name" value="PROKAR_LIPOPROTEIN"/>
    <property type="match status" value="1"/>
</dbReference>
<organism evidence="1 2">
    <name type="scientific">Williamwhitmania taraxaci</name>
    <dbReference type="NCBI Taxonomy" id="1640674"/>
    <lineage>
        <taxon>Bacteria</taxon>
        <taxon>Pseudomonadati</taxon>
        <taxon>Bacteroidota</taxon>
        <taxon>Bacteroidia</taxon>
        <taxon>Bacteroidales</taxon>
        <taxon>Williamwhitmaniaceae</taxon>
        <taxon>Williamwhitmania</taxon>
    </lineage>
</organism>
<dbReference type="GO" id="GO:0020037">
    <property type="term" value="F:heme binding"/>
    <property type="evidence" value="ECO:0007669"/>
    <property type="project" value="InterPro"/>
</dbReference>
<name>A0A1G6GI13_9BACT</name>
<dbReference type="InterPro" id="IPR036909">
    <property type="entry name" value="Cyt_c-like_dom_sf"/>
</dbReference>
<evidence type="ECO:0008006" key="3">
    <source>
        <dbReference type="Google" id="ProtNLM"/>
    </source>
</evidence>
<dbReference type="SUPFAM" id="SSF46626">
    <property type="entry name" value="Cytochrome c"/>
    <property type="match status" value="1"/>
</dbReference>
<evidence type="ECO:0000313" key="2">
    <source>
        <dbReference type="Proteomes" id="UP000199452"/>
    </source>
</evidence>